<feature type="domain" description="NAD-dependent epimerase/dehydratase" evidence="1">
    <location>
        <begin position="3"/>
        <end position="211"/>
    </location>
</feature>
<sequence length="296" mass="31266">MRIFLTGATGFIGLPTVGELLAAGHQVLGLARSEAGAALLRARGAAIQRGELGDLDSLRTGAAQADAVIHLGFIHDWANFAESCAVDRRAIEAMAEVLRDTGGRLLVTGGLVGMAPPGQAATESDRIDPDHPFPRVSEQTALALAADGIKASVMRLPQVHDRRKQGLITPLIEVFRARGACAMVGEGRNVFSAAAVADVARLYRLAIEHDAPGAVWHAVAETGVKMADIVRTLAARLDLPVKSLTPAETDGFFGHMARFATFDLPATSRITRERLSWTPVGAGLLEDLAELMLEAG</sequence>
<keyword evidence="4" id="KW-1185">Reference proteome</keyword>
<accession>A0A850NV13</accession>
<evidence type="ECO:0000313" key="2">
    <source>
        <dbReference type="EMBL" id="MBB3173835.1"/>
    </source>
</evidence>
<evidence type="ECO:0000313" key="3">
    <source>
        <dbReference type="EMBL" id="NVN31315.1"/>
    </source>
</evidence>
<organism evidence="3 5">
    <name type="scientific">Endobacter medicaginis</name>
    <dbReference type="NCBI Taxonomy" id="1181271"/>
    <lineage>
        <taxon>Bacteria</taxon>
        <taxon>Pseudomonadati</taxon>
        <taxon>Pseudomonadota</taxon>
        <taxon>Alphaproteobacteria</taxon>
        <taxon>Acetobacterales</taxon>
        <taxon>Acetobacteraceae</taxon>
        <taxon>Endobacter</taxon>
    </lineage>
</organism>
<dbReference type="InterPro" id="IPR051783">
    <property type="entry name" value="NAD(P)-dependent_oxidoreduct"/>
</dbReference>
<dbReference type="EMBL" id="JABXXQ010000340">
    <property type="protein sequence ID" value="NVN31315.1"/>
    <property type="molecule type" value="Genomic_DNA"/>
</dbReference>
<dbReference type="SUPFAM" id="SSF51735">
    <property type="entry name" value="NAD(P)-binding Rossmann-fold domains"/>
    <property type="match status" value="1"/>
</dbReference>
<evidence type="ECO:0000259" key="1">
    <source>
        <dbReference type="Pfam" id="PF01370"/>
    </source>
</evidence>
<reference evidence="2 4" key="2">
    <citation type="submission" date="2020-08" db="EMBL/GenBank/DDBJ databases">
        <title>Genomic Encyclopedia of Type Strains, Phase III (KMG-III): the genomes of soil and plant-associated and newly described type strains.</title>
        <authorList>
            <person name="Whitman W."/>
        </authorList>
    </citation>
    <scope>NUCLEOTIDE SEQUENCE [LARGE SCALE GENOMIC DNA]</scope>
    <source>
        <strain evidence="2 4">CECT 8088</strain>
    </source>
</reference>
<dbReference type="GO" id="GO:0005737">
    <property type="term" value="C:cytoplasm"/>
    <property type="evidence" value="ECO:0007669"/>
    <property type="project" value="TreeGrafter"/>
</dbReference>
<reference evidence="3 5" key="1">
    <citation type="submission" date="2020-06" db="EMBL/GenBank/DDBJ databases">
        <title>Description of novel acetic acid bacteria.</title>
        <authorList>
            <person name="Sombolestani A."/>
        </authorList>
    </citation>
    <scope>NUCLEOTIDE SEQUENCE [LARGE SCALE GENOMIC DNA]</scope>
    <source>
        <strain evidence="3 5">LMG 26838</strain>
    </source>
</reference>
<dbReference type="Gene3D" id="3.40.50.720">
    <property type="entry name" value="NAD(P)-binding Rossmann-like Domain"/>
    <property type="match status" value="1"/>
</dbReference>
<dbReference type="EMBL" id="JACHXV010000005">
    <property type="protein sequence ID" value="MBB3173835.1"/>
    <property type="molecule type" value="Genomic_DNA"/>
</dbReference>
<dbReference type="Proteomes" id="UP000557688">
    <property type="component" value="Unassembled WGS sequence"/>
</dbReference>
<dbReference type="AlphaFoldDB" id="A0A850NV13"/>
<dbReference type="PANTHER" id="PTHR48079:SF9">
    <property type="entry name" value="PUTATIVE-RELATED"/>
    <property type="match status" value="1"/>
</dbReference>
<comment type="caution">
    <text evidence="3">The sequence shown here is derived from an EMBL/GenBank/DDBJ whole genome shotgun (WGS) entry which is preliminary data.</text>
</comment>
<dbReference type="Proteomes" id="UP000565205">
    <property type="component" value="Unassembled WGS sequence"/>
</dbReference>
<name>A0A850NV13_9PROT</name>
<dbReference type="RefSeq" id="WP_176625557.1">
    <property type="nucleotide sequence ID" value="NZ_JABXXQ010000340.1"/>
</dbReference>
<dbReference type="CDD" id="cd05262">
    <property type="entry name" value="SDR_a7"/>
    <property type="match status" value="1"/>
</dbReference>
<dbReference type="GO" id="GO:0004029">
    <property type="term" value="F:aldehyde dehydrogenase (NAD+) activity"/>
    <property type="evidence" value="ECO:0007669"/>
    <property type="project" value="TreeGrafter"/>
</dbReference>
<dbReference type="Pfam" id="PF01370">
    <property type="entry name" value="Epimerase"/>
    <property type="match status" value="1"/>
</dbReference>
<dbReference type="InterPro" id="IPR036291">
    <property type="entry name" value="NAD(P)-bd_dom_sf"/>
</dbReference>
<dbReference type="PANTHER" id="PTHR48079">
    <property type="entry name" value="PROTEIN YEEZ"/>
    <property type="match status" value="1"/>
</dbReference>
<evidence type="ECO:0000313" key="4">
    <source>
        <dbReference type="Proteomes" id="UP000557688"/>
    </source>
</evidence>
<evidence type="ECO:0000313" key="5">
    <source>
        <dbReference type="Proteomes" id="UP000565205"/>
    </source>
</evidence>
<dbReference type="InterPro" id="IPR001509">
    <property type="entry name" value="Epimerase_deHydtase"/>
</dbReference>
<protein>
    <submittedName>
        <fullName evidence="2">Nucleoside-diphosphate-sugar epimerase</fullName>
    </submittedName>
    <submittedName>
        <fullName evidence="3">SDR family oxidoreductase</fullName>
    </submittedName>
</protein>
<proteinExistence type="predicted"/>
<gene>
    <name evidence="2" type="ORF">FHR90_001667</name>
    <name evidence="3" type="ORF">HUK83_13355</name>
</gene>